<evidence type="ECO:0000256" key="1">
    <source>
        <dbReference type="SAM" id="MobiDB-lite"/>
    </source>
</evidence>
<reference evidence="2 3" key="1">
    <citation type="journal article" date="2018" name="Elife">
        <title>Functional genomics of lipid metabolism in the oleaginous yeast Rhodosporidium toruloides.</title>
        <authorList>
            <person name="Coradetti S.T."/>
            <person name="Pinel D."/>
            <person name="Geiselman G."/>
            <person name="Ito M."/>
            <person name="Mondo S."/>
            <person name="Reilly M.C."/>
            <person name="Cheng Y.F."/>
            <person name="Bauer S."/>
            <person name="Grigoriev I."/>
            <person name="Gladden J.M."/>
            <person name="Simmons B.A."/>
            <person name="Brem R."/>
            <person name="Arkin A.P."/>
            <person name="Skerker J.M."/>
        </authorList>
    </citation>
    <scope>NUCLEOTIDE SEQUENCE [LARGE SCALE GENOMIC DNA]</scope>
    <source>
        <strain evidence="2 3">NBRC 0880</strain>
    </source>
</reference>
<name>A0A2T0AH00_RHOTO</name>
<dbReference type="Proteomes" id="UP000239560">
    <property type="component" value="Unassembled WGS sequence"/>
</dbReference>
<comment type="caution">
    <text evidence="2">The sequence shown here is derived from an EMBL/GenBank/DDBJ whole genome shotgun (WGS) entry which is preliminary data.</text>
</comment>
<dbReference type="AlphaFoldDB" id="A0A2T0AH00"/>
<feature type="region of interest" description="Disordered" evidence="1">
    <location>
        <begin position="1"/>
        <end position="27"/>
    </location>
</feature>
<accession>A0A2T0AH00</accession>
<evidence type="ECO:0000313" key="3">
    <source>
        <dbReference type="Proteomes" id="UP000239560"/>
    </source>
</evidence>
<evidence type="ECO:0000313" key="2">
    <source>
        <dbReference type="EMBL" id="PRQ77283.1"/>
    </source>
</evidence>
<organism evidence="2 3">
    <name type="scientific">Rhodotorula toruloides</name>
    <name type="common">Yeast</name>
    <name type="synonym">Rhodosporidium toruloides</name>
    <dbReference type="NCBI Taxonomy" id="5286"/>
    <lineage>
        <taxon>Eukaryota</taxon>
        <taxon>Fungi</taxon>
        <taxon>Dikarya</taxon>
        <taxon>Basidiomycota</taxon>
        <taxon>Pucciniomycotina</taxon>
        <taxon>Microbotryomycetes</taxon>
        <taxon>Sporidiobolales</taxon>
        <taxon>Sporidiobolaceae</taxon>
        <taxon>Rhodotorula</taxon>
    </lineage>
</organism>
<proteinExistence type="predicted"/>
<gene>
    <name evidence="2" type="ORF">AAT19DRAFT_12701</name>
</gene>
<protein>
    <submittedName>
        <fullName evidence="2">Uncharacterized protein</fullName>
    </submittedName>
</protein>
<dbReference type="EMBL" id="LCTV02000002">
    <property type="protein sequence ID" value="PRQ77283.1"/>
    <property type="molecule type" value="Genomic_DNA"/>
</dbReference>
<sequence>MGCRRGEEQSCRDDGIDSTGAGSEAGEGELAIVGGGRVLVDGQYFPSLRQIPVRFLHAPAPRSTLLTTARTPNHPAALSAIHRKAFPLDPRSRPPRHLIRSFEFANTIEMPPSQMRRKRAAPGLLTARESKGQPECSVRAGDGRPVPARPPLQPSPLEFRTPPALHPTRPVPPEPPQERVSRSLSLPDEVCARIARCSLAPAPAPRRCGWAVLANVQIVLCVQSETHKEVRGCVGWCAAEQPWLSRRTTTRLSPAHTLAGSLRRRVLQNEATHADTRLSGTPAGWDAFFRPAHSPRRRTTSLHCSRTMRTAEDCMELSGMLLASIGRTSEAPAAVGDSPVVLERLRVPHSRRYSRARLRAV</sequence>
<feature type="region of interest" description="Disordered" evidence="1">
    <location>
        <begin position="126"/>
        <end position="183"/>
    </location>
</feature>
<feature type="compositionally biased region" description="Basic and acidic residues" evidence="1">
    <location>
        <begin position="1"/>
        <end position="15"/>
    </location>
</feature>